<feature type="region of interest" description="Disordered" evidence="1">
    <location>
        <begin position="272"/>
        <end position="536"/>
    </location>
</feature>
<dbReference type="OrthoDB" id="3998153at2759"/>
<evidence type="ECO:0000256" key="1">
    <source>
        <dbReference type="SAM" id="MobiDB-lite"/>
    </source>
</evidence>
<feature type="compositionally biased region" description="Basic and acidic residues" evidence="1">
    <location>
        <begin position="57"/>
        <end position="66"/>
    </location>
</feature>
<dbReference type="AlphaFoldDB" id="A0A448YP58"/>
<feature type="compositionally biased region" description="Polar residues" evidence="1">
    <location>
        <begin position="26"/>
        <end position="36"/>
    </location>
</feature>
<accession>A0A448YP58</accession>
<feature type="compositionally biased region" description="Low complexity" evidence="1">
    <location>
        <begin position="202"/>
        <end position="237"/>
    </location>
</feature>
<dbReference type="Proteomes" id="UP000290900">
    <property type="component" value="Unassembled WGS sequence"/>
</dbReference>
<reference evidence="2 3" key="1">
    <citation type="submission" date="2018-12" db="EMBL/GenBank/DDBJ databases">
        <authorList>
            <person name="Tiukova I."/>
            <person name="Dainat J."/>
        </authorList>
    </citation>
    <scope>NUCLEOTIDE SEQUENCE [LARGE SCALE GENOMIC DNA]</scope>
</reference>
<dbReference type="STRING" id="13370.A0A448YP58"/>
<evidence type="ECO:0000313" key="3">
    <source>
        <dbReference type="Proteomes" id="UP000290900"/>
    </source>
</evidence>
<evidence type="ECO:0000313" key="2">
    <source>
        <dbReference type="EMBL" id="VEU22681.1"/>
    </source>
</evidence>
<dbReference type="InterPro" id="IPR021216">
    <property type="entry name" value="DUF2722"/>
</dbReference>
<gene>
    <name evidence="2" type="ORF">BRENAR_LOCUS3412</name>
</gene>
<feature type="compositionally biased region" description="Polar residues" evidence="1">
    <location>
        <begin position="328"/>
        <end position="341"/>
    </location>
</feature>
<feature type="compositionally biased region" description="Basic and acidic residues" evidence="1">
    <location>
        <begin position="311"/>
        <end position="321"/>
    </location>
</feature>
<dbReference type="EMBL" id="CAACVR010000024">
    <property type="protein sequence ID" value="VEU22681.1"/>
    <property type="molecule type" value="Genomic_DNA"/>
</dbReference>
<dbReference type="Pfam" id="PF10846">
    <property type="entry name" value="DUF2722"/>
    <property type="match status" value="1"/>
</dbReference>
<proteinExistence type="predicted"/>
<feature type="region of interest" description="Disordered" evidence="1">
    <location>
        <begin position="1"/>
        <end position="78"/>
    </location>
</feature>
<keyword evidence="3" id="KW-1185">Reference proteome</keyword>
<sequence>MESPSNTPGHIDNPVSPSHSNDHKSPVSSSPPAQSTPKKKQGKPFEDISNPTASLLAEEREKEEGKPQQGPEDAALHEAVSNLLGVHLAQWPYNDESLRAMIELKTEQERVRAEEARARALEGALTLVNRAASLGVPPDLIPTLFSAPEEEIVRRIEVLKSSQPLPYEYTPSRAQQLRKQPYSDVRPQLGVLPEVQPSPTRGAVPSSSASGSAAPQYSSTTRSSRPIPTQQQQQQQQPHSAYSPSHQRSHTVGSTSVWKVNLPQQQQFQFHHWAGPSGNSGASGTSGTSGTSHTHSRSGSEFSTYSHSRAPSRDTARIREENELDTTADMSTISVSASPAMTTKRKLEDTAEQPVRQGHGRSISIDAPMPGQIHKRNRSETGVLPPPSMLGSPYLYHGQQQPKQGSPVRAGQYPPRAAYSGAFVPPQPNQPAAQSLLAPPPQLSPPQQGAYYYQPPPPPYYRQQQGYRFPPVSPIASIEERSQTGLSASGIRTGTPATSITGTPGRKPGQGRPNPENSPTQATPAPGDEPFRKSRR</sequence>
<organism evidence="2 3">
    <name type="scientific">Brettanomyces naardenensis</name>
    <name type="common">Yeast</name>
    <dbReference type="NCBI Taxonomy" id="13370"/>
    <lineage>
        <taxon>Eukaryota</taxon>
        <taxon>Fungi</taxon>
        <taxon>Dikarya</taxon>
        <taxon>Ascomycota</taxon>
        <taxon>Saccharomycotina</taxon>
        <taxon>Pichiomycetes</taxon>
        <taxon>Pichiales</taxon>
        <taxon>Pichiaceae</taxon>
        <taxon>Brettanomyces</taxon>
    </lineage>
</organism>
<feature type="compositionally biased region" description="Polar residues" evidence="1">
    <location>
        <begin position="483"/>
        <end position="502"/>
    </location>
</feature>
<name>A0A448YP58_BRENA</name>
<feature type="compositionally biased region" description="Polar residues" evidence="1">
    <location>
        <begin position="238"/>
        <end position="254"/>
    </location>
</feature>
<protein>
    <submittedName>
        <fullName evidence="2">DEKNAAC103750</fullName>
    </submittedName>
</protein>
<feature type="region of interest" description="Disordered" evidence="1">
    <location>
        <begin position="166"/>
        <end position="254"/>
    </location>
</feature>
<feature type="compositionally biased region" description="Low complexity" evidence="1">
    <location>
        <begin position="461"/>
        <end position="470"/>
    </location>
</feature>
<dbReference type="InParanoid" id="A0A448YP58"/>
<feature type="compositionally biased region" description="Low complexity" evidence="1">
    <location>
        <begin position="275"/>
        <end position="300"/>
    </location>
</feature>